<sequence>MGSAISTRKRNKKLADITTAIIIGNPEAIKLLKEFPNWQKYHLRQSDWTFLHLASWYGHFNLVNEMIHHGCDPSSIDSNYETPLHISAYKGDKKTTEILLNFIPEITENRDGKTPLLIAQELGHTEVIELIQGYGMRKLSNKKNSINSSEFKKQVNNFVIPQ</sequence>
<dbReference type="InterPro" id="IPR036770">
    <property type="entry name" value="Ankyrin_rpt-contain_sf"/>
</dbReference>
<dbReference type="InterPro" id="IPR002110">
    <property type="entry name" value="Ankyrin_rpt"/>
</dbReference>
<evidence type="ECO:0000313" key="5">
    <source>
        <dbReference type="Proteomes" id="UP001162131"/>
    </source>
</evidence>
<dbReference type="PROSITE" id="PS50088">
    <property type="entry name" value="ANK_REPEAT"/>
    <property type="match status" value="1"/>
</dbReference>
<evidence type="ECO:0000313" key="4">
    <source>
        <dbReference type="EMBL" id="CAG9331530.1"/>
    </source>
</evidence>
<proteinExistence type="predicted"/>
<keyword evidence="1" id="KW-0677">Repeat</keyword>
<evidence type="ECO:0008006" key="6">
    <source>
        <dbReference type="Google" id="ProtNLM"/>
    </source>
</evidence>
<dbReference type="EMBL" id="CAJZBQ010000053">
    <property type="protein sequence ID" value="CAG9331530.1"/>
    <property type="molecule type" value="Genomic_DNA"/>
</dbReference>
<dbReference type="SMART" id="SM00248">
    <property type="entry name" value="ANK"/>
    <property type="match status" value="3"/>
</dbReference>
<dbReference type="Pfam" id="PF12796">
    <property type="entry name" value="Ank_2"/>
    <property type="match status" value="1"/>
</dbReference>
<feature type="repeat" description="ANK" evidence="3">
    <location>
        <begin position="46"/>
        <end position="78"/>
    </location>
</feature>
<accession>A0AAU9K0J1</accession>
<dbReference type="SUPFAM" id="SSF48403">
    <property type="entry name" value="Ankyrin repeat"/>
    <property type="match status" value="1"/>
</dbReference>
<name>A0AAU9K0J1_9CILI</name>
<evidence type="ECO:0000256" key="2">
    <source>
        <dbReference type="ARBA" id="ARBA00023043"/>
    </source>
</evidence>
<evidence type="ECO:0000256" key="3">
    <source>
        <dbReference type="PROSITE-ProRule" id="PRU00023"/>
    </source>
</evidence>
<protein>
    <recommendedName>
        <fullName evidence="6">Ankyrin repeat protein</fullName>
    </recommendedName>
</protein>
<comment type="caution">
    <text evidence="4">The sequence shown here is derived from an EMBL/GenBank/DDBJ whole genome shotgun (WGS) entry which is preliminary data.</text>
</comment>
<evidence type="ECO:0000256" key="1">
    <source>
        <dbReference type="ARBA" id="ARBA00022737"/>
    </source>
</evidence>
<organism evidence="4 5">
    <name type="scientific">Blepharisma stoltei</name>
    <dbReference type="NCBI Taxonomy" id="1481888"/>
    <lineage>
        <taxon>Eukaryota</taxon>
        <taxon>Sar</taxon>
        <taxon>Alveolata</taxon>
        <taxon>Ciliophora</taxon>
        <taxon>Postciliodesmatophora</taxon>
        <taxon>Heterotrichea</taxon>
        <taxon>Heterotrichida</taxon>
        <taxon>Blepharismidae</taxon>
        <taxon>Blepharisma</taxon>
    </lineage>
</organism>
<dbReference type="Proteomes" id="UP001162131">
    <property type="component" value="Unassembled WGS sequence"/>
</dbReference>
<gene>
    <name evidence="4" type="ORF">BSTOLATCC_MIC53598</name>
</gene>
<dbReference type="PANTHER" id="PTHR24178">
    <property type="entry name" value="MOLTING PROTEIN MLT-4"/>
    <property type="match status" value="1"/>
</dbReference>
<keyword evidence="5" id="KW-1185">Reference proteome</keyword>
<reference evidence="4" key="1">
    <citation type="submission" date="2021-09" db="EMBL/GenBank/DDBJ databases">
        <authorList>
            <consortium name="AG Swart"/>
            <person name="Singh M."/>
            <person name="Singh A."/>
            <person name="Seah K."/>
            <person name="Emmerich C."/>
        </authorList>
    </citation>
    <scope>NUCLEOTIDE SEQUENCE</scope>
    <source>
        <strain evidence="4">ATCC30299</strain>
    </source>
</reference>
<dbReference type="AlphaFoldDB" id="A0AAU9K0J1"/>
<keyword evidence="2 3" id="KW-0040">ANK repeat</keyword>
<dbReference type="Gene3D" id="1.25.40.20">
    <property type="entry name" value="Ankyrin repeat-containing domain"/>
    <property type="match status" value="1"/>
</dbReference>